<organism evidence="2">
    <name type="scientific">Tanacetum cinerariifolium</name>
    <name type="common">Dalmatian daisy</name>
    <name type="synonym">Chrysanthemum cinerariifolium</name>
    <dbReference type="NCBI Taxonomy" id="118510"/>
    <lineage>
        <taxon>Eukaryota</taxon>
        <taxon>Viridiplantae</taxon>
        <taxon>Streptophyta</taxon>
        <taxon>Embryophyta</taxon>
        <taxon>Tracheophyta</taxon>
        <taxon>Spermatophyta</taxon>
        <taxon>Magnoliopsida</taxon>
        <taxon>eudicotyledons</taxon>
        <taxon>Gunneridae</taxon>
        <taxon>Pentapetalae</taxon>
        <taxon>asterids</taxon>
        <taxon>campanulids</taxon>
        <taxon>Asterales</taxon>
        <taxon>Asteraceae</taxon>
        <taxon>Asteroideae</taxon>
        <taxon>Anthemideae</taxon>
        <taxon>Anthemidinae</taxon>
        <taxon>Tanacetum</taxon>
    </lineage>
</organism>
<protein>
    <submittedName>
        <fullName evidence="2">Pleiotropic drug resistance protein 1-like</fullName>
    </submittedName>
</protein>
<dbReference type="EMBL" id="BKCJ010530398">
    <property type="protein sequence ID" value="GFA99859.1"/>
    <property type="molecule type" value="Genomic_DNA"/>
</dbReference>
<evidence type="ECO:0000313" key="2">
    <source>
        <dbReference type="EMBL" id="GFA99859.1"/>
    </source>
</evidence>
<feature type="compositionally biased region" description="Basic and acidic residues" evidence="1">
    <location>
        <begin position="169"/>
        <end position="180"/>
    </location>
</feature>
<name>A0A699KKZ0_TANCI</name>
<dbReference type="SUPFAM" id="SSF52540">
    <property type="entry name" value="P-loop containing nucleoside triphosphate hydrolases"/>
    <property type="match status" value="1"/>
</dbReference>
<gene>
    <name evidence="2" type="ORF">Tci_671831</name>
</gene>
<feature type="region of interest" description="Disordered" evidence="1">
    <location>
        <begin position="157"/>
        <end position="198"/>
    </location>
</feature>
<proteinExistence type="predicted"/>
<feature type="non-terminal residue" evidence="2">
    <location>
        <position position="1"/>
    </location>
</feature>
<comment type="caution">
    <text evidence="2">The sequence shown here is derived from an EMBL/GenBank/DDBJ whole genome shotgun (WGS) entry which is preliminary data.</text>
</comment>
<reference evidence="2" key="1">
    <citation type="journal article" date="2019" name="Sci. Rep.">
        <title>Draft genome of Tanacetum cinerariifolium, the natural source of mosquito coil.</title>
        <authorList>
            <person name="Yamashiro T."/>
            <person name="Shiraishi A."/>
            <person name="Satake H."/>
            <person name="Nakayama K."/>
        </authorList>
    </citation>
    <scope>NUCLEOTIDE SEQUENCE</scope>
</reference>
<dbReference type="PANTHER" id="PTHR48040:SF65">
    <property type="entry name" value="AAA+ ATPASE DOMAIN, PLANT PDR ABC TRANSPORTER ASSOCIATED, ABC TRANSPORTER, G1"/>
    <property type="match status" value="1"/>
</dbReference>
<dbReference type="PANTHER" id="PTHR48040">
    <property type="entry name" value="PLEIOTROPIC DRUG RESISTANCE PROTEIN 1-LIKE ISOFORM X1"/>
    <property type="match status" value="1"/>
</dbReference>
<dbReference type="AlphaFoldDB" id="A0A699KKZ0"/>
<sequence>VGIDLPKIEVKFEHLTVEADINTGSRALPSFINFHIDIFESSGKVTYNGHELHEFVPERTSAYISQDDVHIGEMTVRDWLSLHDAKGSDPVMMLAKLSRREKDTNIKPDPDVDVFMKSAASKGQEANVVTDYTLKMLGLDVCADTMVGNQMIRGISGGQKKRVTTDNAANKEEPVRRGPEAEAPGSTLRRSSRNCIGV</sequence>
<accession>A0A699KKZ0</accession>
<dbReference type="Gene3D" id="3.40.50.300">
    <property type="entry name" value="P-loop containing nucleotide triphosphate hydrolases"/>
    <property type="match status" value="1"/>
</dbReference>
<dbReference type="InterPro" id="IPR027417">
    <property type="entry name" value="P-loop_NTPase"/>
</dbReference>
<evidence type="ECO:0000256" key="1">
    <source>
        <dbReference type="SAM" id="MobiDB-lite"/>
    </source>
</evidence>